<comment type="cofactor">
    <cofactor evidence="18">
        <name>Mg(2+)</name>
        <dbReference type="ChEBI" id="CHEBI:18420"/>
    </cofactor>
    <text evidence="18">Mn(2+), Zn(2+), Cd(2+) and Co(2+) support activity to lesser extents.</text>
</comment>
<keyword evidence="14" id="KW-1208">Phospholipid metabolism</keyword>
<dbReference type="CDD" id="cd14265">
    <property type="entry name" value="UDPK_IM_like"/>
    <property type="match status" value="1"/>
</dbReference>
<evidence type="ECO:0000256" key="10">
    <source>
        <dbReference type="ARBA" id="ARBA00022989"/>
    </source>
</evidence>
<feature type="binding site" evidence="16">
    <location>
        <position position="66"/>
    </location>
    <ligand>
        <name>substrate</name>
    </ligand>
</feature>
<evidence type="ECO:0000256" key="4">
    <source>
        <dbReference type="ARBA" id="ARBA00022516"/>
    </source>
</evidence>
<dbReference type="PROSITE" id="PS01069">
    <property type="entry name" value="DAGK_PROKAR"/>
    <property type="match status" value="1"/>
</dbReference>
<feature type="transmembrane region" description="Helical" evidence="19">
    <location>
        <begin position="93"/>
        <end position="114"/>
    </location>
</feature>
<dbReference type="GO" id="GO:0005886">
    <property type="term" value="C:plasma membrane"/>
    <property type="evidence" value="ECO:0007669"/>
    <property type="project" value="UniProtKB-SubCell"/>
</dbReference>
<evidence type="ECO:0000256" key="2">
    <source>
        <dbReference type="ARBA" id="ARBA00005967"/>
    </source>
</evidence>
<comment type="subcellular location">
    <subcellularLocation>
        <location evidence="1">Cell membrane</location>
        <topology evidence="1">Multi-pass membrane protein</topology>
    </subcellularLocation>
</comment>
<keyword evidence="10 19" id="KW-1133">Transmembrane helix</keyword>
<dbReference type="PANTHER" id="PTHR34299:SF1">
    <property type="entry name" value="DIACYLGLYCEROL KINASE"/>
    <property type="match status" value="1"/>
</dbReference>
<sequence>MSTQRGILESFGFAVAGIREAIQNEPNFKIHLGIAVLTLVLAYFLKFTILEWLLLTSVISFVLVLELVNTSLEAIVDLVSPEIRVKAKLAKDVAAASVLIASTFATAAGILLFLPKILNLVLGF</sequence>
<evidence type="ECO:0000256" key="1">
    <source>
        <dbReference type="ARBA" id="ARBA00004651"/>
    </source>
</evidence>
<dbReference type="GO" id="GO:0016301">
    <property type="term" value="F:kinase activity"/>
    <property type="evidence" value="ECO:0007669"/>
    <property type="project" value="UniProtKB-KW"/>
</dbReference>
<dbReference type="Gene3D" id="1.10.287.3610">
    <property type="match status" value="1"/>
</dbReference>
<dbReference type="Pfam" id="PF01219">
    <property type="entry name" value="DAGK_prokar"/>
    <property type="match status" value="1"/>
</dbReference>
<dbReference type="EMBL" id="LBXW01000024">
    <property type="protein sequence ID" value="KKR38065.1"/>
    <property type="molecule type" value="Genomic_DNA"/>
</dbReference>
<keyword evidence="5" id="KW-0808">Transferase</keyword>
<feature type="binding site" evidence="17">
    <location>
        <position position="73"/>
    </location>
    <ligand>
        <name>ATP</name>
        <dbReference type="ChEBI" id="CHEBI:30616"/>
    </ligand>
</feature>
<protein>
    <submittedName>
        <fullName evidence="20">Bifunctional diacylglycerol kinase/phosphatase B</fullName>
    </submittedName>
</protein>
<comment type="caution">
    <text evidence="20">The sequence shown here is derived from an EMBL/GenBank/DDBJ whole genome shotgun (WGS) entry which is preliminary data.</text>
</comment>
<evidence type="ECO:0000256" key="19">
    <source>
        <dbReference type="SAM" id="Phobius"/>
    </source>
</evidence>
<evidence type="ECO:0000256" key="14">
    <source>
        <dbReference type="ARBA" id="ARBA00023264"/>
    </source>
</evidence>
<dbReference type="AlphaFoldDB" id="A0A0G0STE1"/>
<accession>A0A0G0STE1</accession>
<keyword evidence="11" id="KW-0443">Lipid metabolism</keyword>
<feature type="active site" description="Proton acceptor" evidence="15">
    <location>
        <position position="66"/>
    </location>
</feature>
<keyword evidence="6 19" id="KW-0812">Transmembrane</keyword>
<evidence type="ECO:0000256" key="9">
    <source>
        <dbReference type="ARBA" id="ARBA00022840"/>
    </source>
</evidence>
<keyword evidence="3" id="KW-1003">Cell membrane</keyword>
<evidence type="ECO:0000256" key="7">
    <source>
        <dbReference type="ARBA" id="ARBA00022741"/>
    </source>
</evidence>
<evidence type="ECO:0000256" key="13">
    <source>
        <dbReference type="ARBA" id="ARBA00023209"/>
    </source>
</evidence>
<dbReference type="InterPro" id="IPR000829">
    <property type="entry name" value="DAGK"/>
</dbReference>
<reference evidence="20 21" key="1">
    <citation type="journal article" date="2015" name="Nature">
        <title>rRNA introns, odd ribosomes, and small enigmatic genomes across a large radiation of phyla.</title>
        <authorList>
            <person name="Brown C.T."/>
            <person name="Hug L.A."/>
            <person name="Thomas B.C."/>
            <person name="Sharon I."/>
            <person name="Castelle C.J."/>
            <person name="Singh A."/>
            <person name="Wilkins M.J."/>
            <person name="Williams K.H."/>
            <person name="Banfield J.F."/>
        </authorList>
    </citation>
    <scope>NUCLEOTIDE SEQUENCE [LARGE SCALE GENOMIC DNA]</scope>
</reference>
<evidence type="ECO:0000256" key="16">
    <source>
        <dbReference type="PIRSR" id="PIRSR600829-2"/>
    </source>
</evidence>
<dbReference type="GO" id="GO:0046872">
    <property type="term" value="F:metal ion binding"/>
    <property type="evidence" value="ECO:0007669"/>
    <property type="project" value="UniProtKB-KW"/>
</dbReference>
<evidence type="ECO:0000313" key="20">
    <source>
        <dbReference type="EMBL" id="KKR38065.1"/>
    </source>
</evidence>
<dbReference type="GO" id="GO:0008654">
    <property type="term" value="P:phospholipid biosynthetic process"/>
    <property type="evidence" value="ECO:0007669"/>
    <property type="project" value="UniProtKB-KW"/>
</dbReference>
<feature type="binding site" evidence="17">
    <location>
        <begin position="91"/>
        <end position="92"/>
    </location>
    <ligand>
        <name>ATP</name>
        <dbReference type="ChEBI" id="CHEBI:30616"/>
    </ligand>
</feature>
<proteinExistence type="inferred from homology"/>
<evidence type="ECO:0000256" key="6">
    <source>
        <dbReference type="ARBA" id="ARBA00022692"/>
    </source>
</evidence>
<keyword evidence="12 19" id="KW-0472">Membrane</keyword>
<evidence type="ECO:0000256" key="17">
    <source>
        <dbReference type="PIRSR" id="PIRSR600829-3"/>
    </source>
</evidence>
<feature type="binding site" evidence="17">
    <location>
        <position position="25"/>
    </location>
    <ligand>
        <name>ATP</name>
        <dbReference type="ChEBI" id="CHEBI:30616"/>
    </ligand>
</feature>
<evidence type="ECO:0000256" key="5">
    <source>
        <dbReference type="ARBA" id="ARBA00022679"/>
    </source>
</evidence>
<gene>
    <name evidence="20" type="ORF">UT72_C0024G0007</name>
</gene>
<evidence type="ECO:0000256" key="3">
    <source>
        <dbReference type="ARBA" id="ARBA00022475"/>
    </source>
</evidence>
<comment type="similarity">
    <text evidence="2">Belongs to the bacterial diacylglycerol kinase family.</text>
</comment>
<keyword evidence="13" id="KW-0594">Phospholipid biosynthesis</keyword>
<name>A0A0G0STE1_9BACT</name>
<dbReference type="PANTHER" id="PTHR34299">
    <property type="entry name" value="DIACYLGLYCEROL KINASE"/>
    <property type="match status" value="1"/>
</dbReference>
<dbReference type="InterPro" id="IPR033717">
    <property type="entry name" value="UDPK"/>
</dbReference>
<organism evidence="20 21">
    <name type="scientific">Candidatus Woesebacteria bacterium GW2011_GWB1_40_101</name>
    <dbReference type="NCBI Taxonomy" id="1618575"/>
    <lineage>
        <taxon>Bacteria</taxon>
        <taxon>Candidatus Woeseibacteriota</taxon>
    </lineage>
</organism>
<feature type="transmembrane region" description="Helical" evidence="19">
    <location>
        <begin position="28"/>
        <end position="46"/>
    </location>
</feature>
<evidence type="ECO:0000256" key="12">
    <source>
        <dbReference type="ARBA" id="ARBA00023136"/>
    </source>
</evidence>
<evidence type="ECO:0000256" key="15">
    <source>
        <dbReference type="PIRSR" id="PIRSR600829-1"/>
    </source>
</evidence>
<keyword evidence="9 17" id="KW-0067">ATP-binding</keyword>
<feature type="binding site" evidence="18">
    <location>
        <position position="25"/>
    </location>
    <ligand>
        <name>a divalent metal cation</name>
        <dbReference type="ChEBI" id="CHEBI:60240"/>
    </ligand>
</feature>
<keyword evidence="18" id="KW-0460">Magnesium</keyword>
<evidence type="ECO:0000256" key="11">
    <source>
        <dbReference type="ARBA" id="ARBA00023098"/>
    </source>
</evidence>
<dbReference type="GO" id="GO:0005524">
    <property type="term" value="F:ATP binding"/>
    <property type="evidence" value="ECO:0007669"/>
    <property type="project" value="UniProtKB-KW"/>
</dbReference>
<keyword evidence="4" id="KW-0444">Lipid biosynthesis</keyword>
<feature type="transmembrane region" description="Helical" evidence="19">
    <location>
        <begin position="52"/>
        <end position="72"/>
    </location>
</feature>
<dbReference type="Proteomes" id="UP000034687">
    <property type="component" value="Unassembled WGS sequence"/>
</dbReference>
<dbReference type="InterPro" id="IPR036945">
    <property type="entry name" value="DAGK_sf"/>
</dbReference>
<evidence type="ECO:0000256" key="18">
    <source>
        <dbReference type="PIRSR" id="PIRSR600829-4"/>
    </source>
</evidence>
<evidence type="ECO:0000256" key="8">
    <source>
        <dbReference type="ARBA" id="ARBA00022777"/>
    </source>
</evidence>
<feature type="binding site" evidence="18">
    <location>
        <position position="73"/>
    </location>
    <ligand>
        <name>a divalent metal cation</name>
        <dbReference type="ChEBI" id="CHEBI:60240"/>
    </ligand>
</feature>
<keyword evidence="18" id="KW-0479">Metal-binding</keyword>
<keyword evidence="8 20" id="KW-0418">Kinase</keyword>
<evidence type="ECO:0000313" key="21">
    <source>
        <dbReference type="Proteomes" id="UP000034687"/>
    </source>
</evidence>
<keyword evidence="7 17" id="KW-0547">Nucleotide-binding</keyword>